<dbReference type="AlphaFoldDB" id="A0A0G1CPK4"/>
<organism evidence="2 3">
    <name type="scientific">Candidatus Gottesmanbacteria bacterium GW2011_GWB1_43_11</name>
    <dbReference type="NCBI Taxonomy" id="1618446"/>
    <lineage>
        <taxon>Bacteria</taxon>
        <taxon>Candidatus Gottesmaniibacteriota</taxon>
    </lineage>
</organism>
<reference evidence="2 3" key="1">
    <citation type="journal article" date="2015" name="Nature">
        <title>rRNA introns, odd ribosomes, and small enigmatic genomes across a large radiation of phyla.</title>
        <authorList>
            <person name="Brown C.T."/>
            <person name="Hug L.A."/>
            <person name="Thomas B.C."/>
            <person name="Sharon I."/>
            <person name="Castelle C.J."/>
            <person name="Singh A."/>
            <person name="Wilkins M.J."/>
            <person name="Williams K.H."/>
            <person name="Banfield J.F."/>
        </authorList>
    </citation>
    <scope>NUCLEOTIDE SEQUENCE [LARGE SCALE GENOMIC DNA]</scope>
</reference>
<comment type="caution">
    <text evidence="2">The sequence shown here is derived from an EMBL/GenBank/DDBJ whole genome shotgun (WGS) entry which is preliminary data.</text>
</comment>
<feature type="transmembrane region" description="Helical" evidence="1">
    <location>
        <begin position="184"/>
        <end position="202"/>
    </location>
</feature>
<feature type="transmembrane region" description="Helical" evidence="1">
    <location>
        <begin position="74"/>
        <end position="92"/>
    </location>
</feature>
<feature type="transmembrane region" description="Helical" evidence="1">
    <location>
        <begin position="252"/>
        <end position="270"/>
    </location>
</feature>
<evidence type="ECO:0000313" key="3">
    <source>
        <dbReference type="Proteomes" id="UP000034050"/>
    </source>
</evidence>
<name>A0A0G1CPK4_9BACT</name>
<accession>A0A0G1CPK4</accession>
<feature type="transmembrane region" description="Helical" evidence="1">
    <location>
        <begin position="214"/>
        <end position="232"/>
    </location>
</feature>
<keyword evidence="1" id="KW-0472">Membrane</keyword>
<evidence type="ECO:0000313" key="2">
    <source>
        <dbReference type="EMBL" id="KKS87479.1"/>
    </source>
</evidence>
<evidence type="ECO:0000256" key="1">
    <source>
        <dbReference type="SAM" id="Phobius"/>
    </source>
</evidence>
<proteinExistence type="predicted"/>
<dbReference type="Proteomes" id="UP000034050">
    <property type="component" value="Unassembled WGS sequence"/>
</dbReference>
<gene>
    <name evidence="2" type="ORF">UV61_C0002G0200</name>
</gene>
<keyword evidence="1" id="KW-0812">Transmembrane</keyword>
<feature type="transmembrane region" description="Helical" evidence="1">
    <location>
        <begin position="306"/>
        <end position="324"/>
    </location>
</feature>
<keyword evidence="1" id="KW-1133">Transmembrane helix</keyword>
<feature type="transmembrane region" description="Helical" evidence="1">
    <location>
        <begin position="121"/>
        <end position="141"/>
    </location>
</feature>
<feature type="transmembrane region" description="Helical" evidence="1">
    <location>
        <begin position="153"/>
        <end position="178"/>
    </location>
</feature>
<protein>
    <submittedName>
        <fullName evidence="2">Putative membrane protein</fullName>
    </submittedName>
</protein>
<feature type="transmembrane region" description="Helical" evidence="1">
    <location>
        <begin position="336"/>
        <end position="356"/>
    </location>
</feature>
<feature type="transmembrane region" description="Helical" evidence="1">
    <location>
        <begin position="282"/>
        <end position="300"/>
    </location>
</feature>
<sequence length="404" mass="46542">MLILLEILISFIFGKSLTVFFVQDDFWLLSVSRGQTFLEVLNLFKPSSEAVWYRPLSSQVFFYLGQFFFGLNPGPYHVLVLLTHLITVYILYKLVKQLWQNETISLLAAFFYGTHQIHTVSLSWLAAYLFVLGPLFLVFWLKYLFEKKYHLAFWIYVLGIFTTEVFVVIPLVITLYQIISDRKLRGGILFPYWLVAFGIIWLRYIAFPTQQISSLYNFALTVELAGLARFYLLRLLGVPLFFEALTWPAKLISGGLVLGFGLSLVLGLWHLKKISASSRPQFYILSLLSFGTLLPFVLLPQHIAPHYLAFSLVGIAPLFAWCIWQGQQLLPKIYQQIFIVVVVAVFLVNQIIGNQWTYQTHWLFSRAKLAKHLVEIHDLEQPVGSEEYYALGANAAAQIYQNAR</sequence>
<dbReference type="STRING" id="1618446.UV61_C0002G0200"/>
<feature type="transmembrane region" description="Helical" evidence="1">
    <location>
        <begin position="99"/>
        <end position="115"/>
    </location>
</feature>
<dbReference type="EMBL" id="LCFD01000002">
    <property type="protein sequence ID" value="KKS87479.1"/>
    <property type="molecule type" value="Genomic_DNA"/>
</dbReference>